<dbReference type="Pfam" id="PF13469">
    <property type="entry name" value="Sulfotransfer_3"/>
    <property type="match status" value="1"/>
</dbReference>
<dbReference type="Proteomes" id="UP000555728">
    <property type="component" value="Unassembled WGS sequence"/>
</dbReference>
<protein>
    <recommendedName>
        <fullName evidence="3">Sulfotransferase family protein</fullName>
    </recommendedName>
</protein>
<evidence type="ECO:0000313" key="1">
    <source>
        <dbReference type="EMBL" id="MBB4284619.1"/>
    </source>
</evidence>
<dbReference type="InterPro" id="IPR027417">
    <property type="entry name" value="P-loop_NTPase"/>
</dbReference>
<proteinExistence type="predicted"/>
<organism evidence="1 2">
    <name type="scientific">Roseospira goensis</name>
    <dbReference type="NCBI Taxonomy" id="391922"/>
    <lineage>
        <taxon>Bacteria</taxon>
        <taxon>Pseudomonadati</taxon>
        <taxon>Pseudomonadota</taxon>
        <taxon>Alphaproteobacteria</taxon>
        <taxon>Rhodospirillales</taxon>
        <taxon>Rhodospirillaceae</taxon>
        <taxon>Roseospira</taxon>
    </lineage>
</organism>
<gene>
    <name evidence="1" type="ORF">GGD88_000326</name>
</gene>
<evidence type="ECO:0008006" key="3">
    <source>
        <dbReference type="Google" id="ProtNLM"/>
    </source>
</evidence>
<dbReference type="EMBL" id="JACIGI010000002">
    <property type="protein sequence ID" value="MBB4284619.1"/>
    <property type="molecule type" value="Genomic_DNA"/>
</dbReference>
<reference evidence="1 2" key="1">
    <citation type="submission" date="2020-08" db="EMBL/GenBank/DDBJ databases">
        <title>Genome sequencing of Purple Non-Sulfur Bacteria from various extreme environments.</title>
        <authorList>
            <person name="Mayer M."/>
        </authorList>
    </citation>
    <scope>NUCLEOTIDE SEQUENCE [LARGE SCALE GENOMIC DNA]</scope>
    <source>
        <strain evidence="1 2">JA135</strain>
    </source>
</reference>
<dbReference type="SUPFAM" id="SSF52540">
    <property type="entry name" value="P-loop containing nucleoside triphosphate hydrolases"/>
    <property type="match status" value="1"/>
</dbReference>
<comment type="caution">
    <text evidence="1">The sequence shown here is derived from an EMBL/GenBank/DDBJ whole genome shotgun (WGS) entry which is preliminary data.</text>
</comment>
<dbReference type="AlphaFoldDB" id="A0A7W6RXX8"/>
<accession>A0A7W6RXX8</accession>
<dbReference type="Gene3D" id="3.40.50.300">
    <property type="entry name" value="P-loop containing nucleotide triphosphate hydrolases"/>
    <property type="match status" value="1"/>
</dbReference>
<sequence>MTPAPALTAPRLLCHLARTGGTLIARILGSMESVVLLSEVHPRAGPGPVLAQAQAWHGLVDDTDASAVNRLAGLPPAEAFREAVALVQARAAARGRVLVLRDWTHLDFHGVPKLTDPAYRLTTAAVLAPRWTVPLVVTVRHPIDQWQSAMTRRGLSRTLTLDHYLDGLARFARLVAPLGVMRYEDLVADPHPWVETLCRRLAVPCDPAWPQRWAANRRVTGDLDQPSRGGGLAVIEAPERRPLDPETRHRFDTSPLYHEVCALFGYAA</sequence>
<name>A0A7W6RXX8_9PROT</name>
<dbReference type="RefSeq" id="WP_184431099.1">
    <property type="nucleotide sequence ID" value="NZ_JACIGI010000002.1"/>
</dbReference>
<keyword evidence="2" id="KW-1185">Reference proteome</keyword>
<evidence type="ECO:0000313" key="2">
    <source>
        <dbReference type="Proteomes" id="UP000555728"/>
    </source>
</evidence>